<feature type="compositionally biased region" description="Basic and acidic residues" evidence="5">
    <location>
        <begin position="80"/>
        <end position="94"/>
    </location>
</feature>
<feature type="signal peptide" evidence="6">
    <location>
        <begin position="1"/>
        <end position="30"/>
    </location>
</feature>
<organism evidence="8 9">
    <name type="scientific">Bifidobacterium simiarum</name>
    <dbReference type="NCBI Taxonomy" id="2045441"/>
    <lineage>
        <taxon>Bacteria</taxon>
        <taxon>Bacillati</taxon>
        <taxon>Actinomycetota</taxon>
        <taxon>Actinomycetes</taxon>
        <taxon>Bifidobacteriales</taxon>
        <taxon>Bifidobacteriaceae</taxon>
        <taxon>Bifidobacterium</taxon>
    </lineage>
</organism>
<dbReference type="InterPro" id="IPR000064">
    <property type="entry name" value="NLP_P60_dom"/>
</dbReference>
<feature type="domain" description="NlpC/P60" evidence="7">
    <location>
        <begin position="157"/>
        <end position="282"/>
    </location>
</feature>
<dbReference type="InterPro" id="IPR038765">
    <property type="entry name" value="Papain-like_cys_pep_sf"/>
</dbReference>
<reference evidence="8 9" key="1">
    <citation type="submission" date="2017-10" db="EMBL/GenBank/DDBJ databases">
        <title>Draft genome sequences of strains TRE 1, TRE 9, TRE H and TRI 7, isolated from tamarins, belonging to four potential novel Bifidobacterium species.</title>
        <authorList>
            <person name="Mattarelli P."/>
            <person name="Modesto M."/>
            <person name="Puglisi E."/>
            <person name="Morelli L."/>
            <person name="Spezio C."/>
            <person name="Bonetti A."/>
            <person name="Sandri C."/>
        </authorList>
    </citation>
    <scope>NUCLEOTIDE SEQUENCE [LARGE SCALE GENOMIC DNA]</scope>
    <source>
        <strain evidence="9">TRI7</strain>
    </source>
</reference>
<dbReference type="PANTHER" id="PTHR47053">
    <property type="entry name" value="MUREIN DD-ENDOPEPTIDASE MEPH-RELATED"/>
    <property type="match status" value="1"/>
</dbReference>
<comment type="similarity">
    <text evidence="1">Belongs to the peptidase C40 family.</text>
</comment>
<dbReference type="GO" id="GO:0008234">
    <property type="term" value="F:cysteine-type peptidase activity"/>
    <property type="evidence" value="ECO:0007669"/>
    <property type="project" value="UniProtKB-KW"/>
</dbReference>
<evidence type="ECO:0000256" key="5">
    <source>
        <dbReference type="SAM" id="MobiDB-lite"/>
    </source>
</evidence>
<evidence type="ECO:0000313" key="8">
    <source>
        <dbReference type="EMBL" id="PJM74819.1"/>
    </source>
</evidence>
<dbReference type="OrthoDB" id="5177647at2"/>
<evidence type="ECO:0000256" key="3">
    <source>
        <dbReference type="ARBA" id="ARBA00022801"/>
    </source>
</evidence>
<name>A0A2M9HDC6_9BIFI</name>
<dbReference type="InterPro" id="IPR051202">
    <property type="entry name" value="Peptidase_C40"/>
</dbReference>
<dbReference type="GO" id="GO:0006508">
    <property type="term" value="P:proteolysis"/>
    <property type="evidence" value="ECO:0007669"/>
    <property type="project" value="UniProtKB-KW"/>
</dbReference>
<keyword evidence="9" id="KW-1185">Reference proteome</keyword>
<keyword evidence="6" id="KW-0732">Signal</keyword>
<dbReference type="AlphaFoldDB" id="A0A2M9HDC6"/>
<accession>A0A2M9HDC6</accession>
<dbReference type="SUPFAM" id="SSF54001">
    <property type="entry name" value="Cysteine proteinases"/>
    <property type="match status" value="1"/>
</dbReference>
<feature type="region of interest" description="Disordered" evidence="5">
    <location>
        <begin position="32"/>
        <end position="158"/>
    </location>
</feature>
<evidence type="ECO:0000256" key="1">
    <source>
        <dbReference type="ARBA" id="ARBA00007074"/>
    </source>
</evidence>
<feature type="compositionally biased region" description="Polar residues" evidence="5">
    <location>
        <begin position="36"/>
        <end position="45"/>
    </location>
</feature>
<dbReference type="PANTHER" id="PTHR47053:SF1">
    <property type="entry name" value="MUREIN DD-ENDOPEPTIDASE MEPH-RELATED"/>
    <property type="match status" value="1"/>
</dbReference>
<gene>
    <name evidence="8" type="ORF">CSQ87_07680</name>
</gene>
<keyword evidence="3" id="KW-0378">Hydrolase</keyword>
<evidence type="ECO:0000256" key="2">
    <source>
        <dbReference type="ARBA" id="ARBA00022670"/>
    </source>
</evidence>
<evidence type="ECO:0000256" key="6">
    <source>
        <dbReference type="SAM" id="SignalP"/>
    </source>
</evidence>
<dbReference type="Proteomes" id="UP000231451">
    <property type="component" value="Unassembled WGS sequence"/>
</dbReference>
<evidence type="ECO:0000313" key="9">
    <source>
        <dbReference type="Proteomes" id="UP000231451"/>
    </source>
</evidence>
<evidence type="ECO:0000256" key="4">
    <source>
        <dbReference type="ARBA" id="ARBA00022807"/>
    </source>
</evidence>
<keyword evidence="2" id="KW-0645">Protease</keyword>
<sequence>MTYMRRIVSIAAAVAMSGTLISFTGATASAAEDGAVTSSRSFTPQKTRDDSLLKESTSTSVKTDDSYGGIETLNVPKTQSKAERDAAEAKKKAQEQAQQNIEAASRSSERSAQSTTSSASGSTGASTTSSSASSSSSTDSTSDESAATADSGAAEVSESDNTFVGRAMSVIGSAYRASGYVWTGSTSSSAFTCSGLVDYALGLPTNSNTPEGLYAKVSGAGNMKHSTGSLAYGDLVFFDYAGRHPGHVGIYIGNGLMVDSAGSGVAVRAVSTMPFIGGGALN</sequence>
<feature type="chain" id="PRO_5014805947" description="NlpC/P60 domain-containing protein" evidence="6">
    <location>
        <begin position="31"/>
        <end position="282"/>
    </location>
</feature>
<dbReference type="Pfam" id="PF00877">
    <property type="entry name" value="NLPC_P60"/>
    <property type="match status" value="1"/>
</dbReference>
<comment type="caution">
    <text evidence="8">The sequence shown here is derived from an EMBL/GenBank/DDBJ whole genome shotgun (WGS) entry which is preliminary data.</text>
</comment>
<keyword evidence="4" id="KW-0788">Thiol protease</keyword>
<evidence type="ECO:0000259" key="7">
    <source>
        <dbReference type="PROSITE" id="PS51935"/>
    </source>
</evidence>
<dbReference type="EMBL" id="PEBK01000007">
    <property type="protein sequence ID" value="PJM74819.1"/>
    <property type="molecule type" value="Genomic_DNA"/>
</dbReference>
<dbReference type="PROSITE" id="PS51935">
    <property type="entry name" value="NLPC_P60"/>
    <property type="match status" value="1"/>
</dbReference>
<proteinExistence type="inferred from homology"/>
<protein>
    <recommendedName>
        <fullName evidence="7">NlpC/P60 domain-containing protein</fullName>
    </recommendedName>
</protein>
<feature type="compositionally biased region" description="Low complexity" evidence="5">
    <location>
        <begin position="95"/>
        <end position="154"/>
    </location>
</feature>
<dbReference type="Gene3D" id="3.90.1720.10">
    <property type="entry name" value="endopeptidase domain like (from Nostoc punctiforme)"/>
    <property type="match status" value="1"/>
</dbReference>